<dbReference type="PANTHER" id="PTHR11439">
    <property type="entry name" value="GAG-POL-RELATED RETROTRANSPOSON"/>
    <property type="match status" value="1"/>
</dbReference>
<dbReference type="InterPro" id="IPR043502">
    <property type="entry name" value="DNA/RNA_pol_sf"/>
</dbReference>
<protein>
    <recommendedName>
        <fullName evidence="3">Retrotransposon Copia-like N-terminal domain-containing protein</fullName>
    </recommendedName>
</protein>
<accession>A0A5N6N2D7</accession>
<organism evidence="1 2">
    <name type="scientific">Mikania micrantha</name>
    <name type="common">bitter vine</name>
    <dbReference type="NCBI Taxonomy" id="192012"/>
    <lineage>
        <taxon>Eukaryota</taxon>
        <taxon>Viridiplantae</taxon>
        <taxon>Streptophyta</taxon>
        <taxon>Embryophyta</taxon>
        <taxon>Tracheophyta</taxon>
        <taxon>Spermatophyta</taxon>
        <taxon>Magnoliopsida</taxon>
        <taxon>eudicotyledons</taxon>
        <taxon>Gunneridae</taxon>
        <taxon>Pentapetalae</taxon>
        <taxon>asterids</taxon>
        <taxon>campanulids</taxon>
        <taxon>Asterales</taxon>
        <taxon>Asteraceae</taxon>
        <taxon>Asteroideae</taxon>
        <taxon>Heliantheae alliance</taxon>
        <taxon>Eupatorieae</taxon>
        <taxon>Mikania</taxon>
    </lineage>
</organism>
<dbReference type="Proteomes" id="UP000326396">
    <property type="component" value="Linkage Group LG3"/>
</dbReference>
<name>A0A5N6N2D7_9ASTR</name>
<dbReference type="EMBL" id="SZYD01000013">
    <property type="protein sequence ID" value="KAD4384247.1"/>
    <property type="molecule type" value="Genomic_DNA"/>
</dbReference>
<dbReference type="SUPFAM" id="SSF56672">
    <property type="entry name" value="DNA/RNA polymerases"/>
    <property type="match status" value="1"/>
</dbReference>
<dbReference type="CDD" id="cd09272">
    <property type="entry name" value="RNase_HI_RT_Ty1"/>
    <property type="match status" value="1"/>
</dbReference>
<dbReference type="OrthoDB" id="1682119at2759"/>
<reference evidence="1 2" key="1">
    <citation type="submission" date="2019-05" db="EMBL/GenBank/DDBJ databases">
        <title>Mikania micrantha, genome provides insights into the molecular mechanism of rapid growth.</title>
        <authorList>
            <person name="Liu B."/>
        </authorList>
    </citation>
    <scope>NUCLEOTIDE SEQUENCE [LARGE SCALE GENOMIC DNA]</scope>
    <source>
        <strain evidence="1">NLD-2019</strain>
        <tissue evidence="1">Leaf</tissue>
    </source>
</reference>
<proteinExistence type="predicted"/>
<evidence type="ECO:0000313" key="2">
    <source>
        <dbReference type="Proteomes" id="UP000326396"/>
    </source>
</evidence>
<sequence length="410" mass="46190">MGDKLKGTTDNLVAPGIINYASVLRIPVKLDSNNWNSWSLFVQKGLASLDKEGHLTEKPPVPVTREWRIDDSGIQMALWNAMEPQVLSIAQNFLTVKEMWDHLSSSFSAKESLSHAYSVVQAYTRAEQGDLSFTDYFTRFSKFRDELRALFPPTTDLKVQEERNTKMDVMMFIAGLSPKYANARPLLLSNSNAISSVASTYHLLREMYGSDAPPTDISAMHTSTGILYSDQGHCRVGAFTEGEDGRIFGFSDADWAGCPFSRRSTTGYCVFVGGNLVSWKSKKQHTVSRSSAESEYRAMADVTSEMTWVRRLLKELGFVSNDLMRLYCDNQSAIHIAKNQVFHERTKHIEVDCHLIRDRIIGTKADPPSIQPVHVKTEFQLADIFTKPLRKTQIDFICNKLGMINIYAST</sequence>
<dbReference type="AlphaFoldDB" id="A0A5N6N2D7"/>
<comment type="caution">
    <text evidence="1">The sequence shown here is derived from an EMBL/GenBank/DDBJ whole genome shotgun (WGS) entry which is preliminary data.</text>
</comment>
<evidence type="ECO:0000313" key="1">
    <source>
        <dbReference type="EMBL" id="KAD4384247.1"/>
    </source>
</evidence>
<evidence type="ECO:0008006" key="3">
    <source>
        <dbReference type="Google" id="ProtNLM"/>
    </source>
</evidence>
<gene>
    <name evidence="1" type="ORF">E3N88_24415</name>
</gene>
<dbReference type="PANTHER" id="PTHR11439:SF487">
    <property type="entry name" value="RNA-DIRECTED DNA POLYMERASE"/>
    <property type="match status" value="1"/>
</dbReference>
<keyword evidence="2" id="KW-1185">Reference proteome</keyword>